<dbReference type="Gene3D" id="3.40.50.300">
    <property type="entry name" value="P-loop containing nucleotide triphosphate hydrolases"/>
    <property type="match status" value="1"/>
</dbReference>
<dbReference type="PROSITE" id="PS50297">
    <property type="entry name" value="ANK_REP_REGION"/>
    <property type="match status" value="3"/>
</dbReference>
<dbReference type="InterPro" id="IPR002110">
    <property type="entry name" value="Ankyrin_rpt"/>
</dbReference>
<feature type="region of interest" description="Disordered" evidence="2">
    <location>
        <begin position="1049"/>
        <end position="1115"/>
    </location>
</feature>
<feature type="compositionally biased region" description="Polar residues" evidence="2">
    <location>
        <begin position="881"/>
        <end position="902"/>
    </location>
</feature>
<dbReference type="PRINTS" id="PR01415">
    <property type="entry name" value="ANKYRIN"/>
</dbReference>
<feature type="repeat" description="ANK" evidence="1">
    <location>
        <begin position="157"/>
        <end position="189"/>
    </location>
</feature>
<dbReference type="Gene3D" id="1.25.40.20">
    <property type="entry name" value="Ankyrin repeat-containing domain"/>
    <property type="match status" value="2"/>
</dbReference>
<dbReference type="InterPro" id="IPR000488">
    <property type="entry name" value="Death_dom"/>
</dbReference>
<comment type="caution">
    <text evidence="4">The sequence shown here is derived from an EMBL/GenBank/DDBJ whole genome shotgun (WGS) entry which is preliminary data.</text>
</comment>
<accession>A0AAU9XJD3</accession>
<keyword evidence="5" id="KW-1185">Reference proteome</keyword>
<dbReference type="SMART" id="SM00248">
    <property type="entry name" value="ANK"/>
    <property type="match status" value="6"/>
</dbReference>
<evidence type="ECO:0000256" key="2">
    <source>
        <dbReference type="SAM" id="MobiDB-lite"/>
    </source>
</evidence>
<feature type="compositionally biased region" description="Basic and acidic residues" evidence="2">
    <location>
        <begin position="948"/>
        <end position="962"/>
    </location>
</feature>
<dbReference type="Pfam" id="PF13637">
    <property type="entry name" value="Ank_4"/>
    <property type="match status" value="1"/>
</dbReference>
<sequence length="1210" mass="135647">MESEFKKQEASKRSEDADEASSYCEQLFYAGEKGDVEKCSELVDRGADVNWKAGSELWFRTPLMQAAKSGMTAVCKLYLENGAKVDAFTKSQYTALTLAARYGKTDVCQLLFSNGANVNNQTTDGETPLMWAAHNGHSKTCKHLLKCGAKVDLQDKYRFTALIRAVKGGHEDACSVLLEAGADVNATSRLGDKVWDAEYWATRNNHSRIVKLIQSHKVRCSLLKDGSDPPTYVTLNVCGAVNAGKTTLIAKLQMNFVQRRLNRRNEPDTSQDMSSRTAGIGVGIIKVPGVGEFRKMDMAGHAWAFTSNEYFIGKRTSISLVLFDLSKADEEIKKDLFHHLGSLKARETKVGVLRFRPEVVLIATHIDKVELGTEPQLRANAYFRKAKECFQAYLNFYRKVMVLDCTNPNDHDFESLRDCLKELRDKIIKNSDRVPRLCAQLLPDIRTWAKERKSFPVMSWLDFVAKVREINNTADEEGVRNIAFYLNESVEIVSDTSPLLRDKVVLDVNWLTSHIFGIALAPANFPRSLRFDRVSGMVEKSDLEATFRECPLKQLIELLVRFEVCLPWDEENLVCENYLFPSHLETNRNLDDLWPTKFGRSDSDRCVVGRIVECKNKTDALPNSFFPKFQIRLLKRFGHKSPVWSRGIKIADDTVEILATLSSNLKAVNVCVWAPKGCEERCYYSLTYIERLRDDLLDEVAGGIEFVEKAMSIEVLKRKEFEGYPLKEVDEALKKGGPNARLTLETYAVNERAIDVRYCGIRRYSHPCDHISHFPLRERKALSKILDSNIESDHLQLLSNHLKVPVEHEDSESGSFTSVIPGSKTDRYLSRCAFERDLCTDDLIQAFERVNQFQAATIVSQWLANVHSAQDINALDRTRGESSASERSYSIGSRSRWTSGASEHSEVRTRSTEGSSASEGSPSLVNKTSVNGIRNPLPRASPQQSFDSPDRKESGASENSLHFDVEKVRSSSGFSSSGGSFTGGNLRPRFESASSASGLSYPTEESFWVSHERLSREVSQTSSTEQVVPGTRLVAHPCSNCKYCETKLPAQDNEGTEPPLSIEETSQDTGANAHRKDSDRDALPSPIQVSDGVSEEEATEKESIPTCETAGEPELGESFPSIRQLIPELSTRLSVNWRPVAVDLGVRGCDLRRLEDSSLLRVQASGMLKLWLDNNKCSFKCADCQNMISKRLAEAFENAHRADLMDFLQH</sequence>
<feature type="repeat" description="ANK" evidence="1">
    <location>
        <begin position="124"/>
        <end position="156"/>
    </location>
</feature>
<protein>
    <recommendedName>
        <fullName evidence="3">Death domain-containing protein</fullName>
    </recommendedName>
</protein>
<gene>
    <name evidence="4" type="ORF">PMEA_00024323</name>
</gene>
<dbReference type="PROSITE" id="PS50088">
    <property type="entry name" value="ANK_REPEAT"/>
    <property type="match status" value="4"/>
</dbReference>
<dbReference type="PROSITE" id="PS50017">
    <property type="entry name" value="DEATH_DOMAIN"/>
    <property type="match status" value="1"/>
</dbReference>
<keyword evidence="1" id="KW-0040">ANK repeat</keyword>
<dbReference type="InterPro" id="IPR027417">
    <property type="entry name" value="P-loop_NTPase"/>
</dbReference>
<evidence type="ECO:0000313" key="5">
    <source>
        <dbReference type="Proteomes" id="UP001159428"/>
    </source>
</evidence>
<dbReference type="Proteomes" id="UP001159428">
    <property type="component" value="Unassembled WGS sequence"/>
</dbReference>
<dbReference type="SUPFAM" id="SSF48403">
    <property type="entry name" value="Ankyrin repeat"/>
    <property type="match status" value="1"/>
</dbReference>
<dbReference type="InterPro" id="IPR039788">
    <property type="entry name" value="NOL4/NOL4L"/>
</dbReference>
<feature type="compositionally biased region" description="Polar residues" evidence="2">
    <location>
        <begin position="912"/>
        <end position="932"/>
    </location>
</feature>
<proteinExistence type="predicted"/>
<dbReference type="SUPFAM" id="SSF52540">
    <property type="entry name" value="P-loop containing nucleoside triphosphate hydrolases"/>
    <property type="match status" value="1"/>
</dbReference>
<evidence type="ECO:0000313" key="4">
    <source>
        <dbReference type="EMBL" id="CAH3149489.1"/>
    </source>
</evidence>
<feature type="repeat" description="ANK" evidence="1">
    <location>
        <begin position="60"/>
        <end position="90"/>
    </location>
</feature>
<evidence type="ECO:0000256" key="1">
    <source>
        <dbReference type="PROSITE-ProRule" id="PRU00023"/>
    </source>
</evidence>
<feature type="region of interest" description="Disordered" evidence="2">
    <location>
        <begin position="1"/>
        <end position="20"/>
    </location>
</feature>
<name>A0AAU9XJD3_9CNID</name>
<dbReference type="EMBL" id="CALNXJ010000046">
    <property type="protein sequence ID" value="CAH3149489.1"/>
    <property type="molecule type" value="Genomic_DNA"/>
</dbReference>
<evidence type="ECO:0000259" key="3">
    <source>
        <dbReference type="PROSITE" id="PS50017"/>
    </source>
</evidence>
<dbReference type="PANTHER" id="PTHR12449">
    <property type="entry name" value="DEATH DOMAIN-CONTAINING PROTEIN"/>
    <property type="match status" value="1"/>
</dbReference>
<dbReference type="PANTHER" id="PTHR12449:SF18">
    <property type="entry name" value="DEATH DOMAIN-CONTAINING PROTEIN"/>
    <property type="match status" value="1"/>
</dbReference>
<dbReference type="InterPro" id="IPR036770">
    <property type="entry name" value="Ankyrin_rpt-contain_sf"/>
</dbReference>
<dbReference type="AlphaFoldDB" id="A0AAU9XJD3"/>
<organism evidence="4 5">
    <name type="scientific">Pocillopora meandrina</name>
    <dbReference type="NCBI Taxonomy" id="46732"/>
    <lineage>
        <taxon>Eukaryota</taxon>
        <taxon>Metazoa</taxon>
        <taxon>Cnidaria</taxon>
        <taxon>Anthozoa</taxon>
        <taxon>Hexacorallia</taxon>
        <taxon>Scleractinia</taxon>
        <taxon>Astrocoeniina</taxon>
        <taxon>Pocilloporidae</taxon>
        <taxon>Pocillopora</taxon>
    </lineage>
</organism>
<feature type="domain" description="Death" evidence="3">
    <location>
        <begin position="1136"/>
        <end position="1210"/>
    </location>
</feature>
<feature type="region of interest" description="Disordered" evidence="2">
    <location>
        <begin position="876"/>
        <end position="962"/>
    </location>
</feature>
<dbReference type="GO" id="GO:0007165">
    <property type="term" value="P:signal transduction"/>
    <property type="evidence" value="ECO:0007669"/>
    <property type="project" value="InterPro"/>
</dbReference>
<dbReference type="Pfam" id="PF12796">
    <property type="entry name" value="Ank_2"/>
    <property type="match status" value="1"/>
</dbReference>
<reference evidence="4 5" key="1">
    <citation type="submission" date="2022-05" db="EMBL/GenBank/DDBJ databases">
        <authorList>
            <consortium name="Genoscope - CEA"/>
            <person name="William W."/>
        </authorList>
    </citation>
    <scope>NUCLEOTIDE SEQUENCE [LARGE SCALE GENOMIC DNA]</scope>
</reference>
<dbReference type="CDD" id="cd01670">
    <property type="entry name" value="Death"/>
    <property type="match status" value="1"/>
</dbReference>
<feature type="repeat" description="ANK" evidence="1">
    <location>
        <begin position="91"/>
        <end position="123"/>
    </location>
</feature>
<feature type="compositionally biased region" description="Basic and acidic residues" evidence="2">
    <location>
        <begin position="1"/>
        <end position="15"/>
    </location>
</feature>